<keyword evidence="8" id="KW-1185">Reference proteome</keyword>
<organism evidence="7 8">
    <name type="scientific">Solanum stoloniferum</name>
    <dbReference type="NCBI Taxonomy" id="62892"/>
    <lineage>
        <taxon>Eukaryota</taxon>
        <taxon>Viridiplantae</taxon>
        <taxon>Streptophyta</taxon>
        <taxon>Embryophyta</taxon>
        <taxon>Tracheophyta</taxon>
        <taxon>Spermatophyta</taxon>
        <taxon>Magnoliopsida</taxon>
        <taxon>eudicotyledons</taxon>
        <taxon>Gunneridae</taxon>
        <taxon>Pentapetalae</taxon>
        <taxon>asterids</taxon>
        <taxon>lamiids</taxon>
        <taxon>Solanales</taxon>
        <taxon>Solanaceae</taxon>
        <taxon>Solanoideae</taxon>
        <taxon>Solaneae</taxon>
        <taxon>Solanum</taxon>
    </lineage>
</organism>
<dbReference type="InterPro" id="IPR044837">
    <property type="entry name" value="REM16-like"/>
</dbReference>
<comment type="caution">
    <text evidence="7">The sequence shown here is derived from an EMBL/GenBank/DDBJ whole genome shotgun (WGS) entry which is preliminary data.</text>
</comment>
<reference evidence="7 8" key="1">
    <citation type="submission" date="2024-05" db="EMBL/GenBank/DDBJ databases">
        <title>De novo assembly of an allotetraploid wild potato.</title>
        <authorList>
            <person name="Hosaka A.J."/>
        </authorList>
    </citation>
    <scope>NUCLEOTIDE SEQUENCE [LARGE SCALE GENOMIC DNA]</scope>
    <source>
        <tissue evidence="7">Young leaves</tissue>
    </source>
</reference>
<dbReference type="Proteomes" id="UP001627284">
    <property type="component" value="Unassembled WGS sequence"/>
</dbReference>
<dbReference type="CDD" id="cd10017">
    <property type="entry name" value="B3_DNA"/>
    <property type="match status" value="1"/>
</dbReference>
<name>A0ABD2VPI5_9SOLN</name>
<comment type="subcellular location">
    <subcellularLocation>
        <location evidence="1">Nucleus</location>
    </subcellularLocation>
</comment>
<gene>
    <name evidence="7" type="ORF">AABB24_002409</name>
</gene>
<dbReference type="PANTHER" id="PTHR31391">
    <property type="entry name" value="B3 DOMAIN-CONTAINING PROTEIN OS11G0197600-RELATED"/>
    <property type="match status" value="1"/>
</dbReference>
<dbReference type="EMBL" id="JBJKTR010000001">
    <property type="protein sequence ID" value="KAL3382896.1"/>
    <property type="molecule type" value="Genomic_DNA"/>
</dbReference>
<evidence type="ECO:0000313" key="8">
    <source>
        <dbReference type="Proteomes" id="UP001627284"/>
    </source>
</evidence>
<dbReference type="GO" id="GO:0003677">
    <property type="term" value="F:DNA binding"/>
    <property type="evidence" value="ECO:0007669"/>
    <property type="project" value="UniProtKB-KW"/>
</dbReference>
<evidence type="ECO:0000256" key="2">
    <source>
        <dbReference type="ARBA" id="ARBA00023015"/>
    </source>
</evidence>
<keyword evidence="4" id="KW-0804">Transcription</keyword>
<sequence length="201" mass="22629">MVKHDEELISSAADLKNGSRLQCDSFSSGGFPETNLVVFPSQEEDPVGVPPEEIGILDIIGNYAVNDGGCYCRLAVKANALATREDVIARGIKWIQDIHKEIIYSPVERGCYDHCKRGQLSWRFKICWRGGGNKTTIVLHKSEGKEWKVYRISPKGYRALCGGWKQFLSDYKLNKGHVCVFQLVNTNELKVSFSMIIRNLC</sequence>
<dbReference type="AlphaFoldDB" id="A0ABD2VPI5"/>
<keyword evidence="5" id="KW-0539">Nucleus</keyword>
<dbReference type="PANTHER" id="PTHR31391:SF106">
    <property type="entry name" value="B3 DOMAIN-CONTAINING PROTEIN OS01G0723500"/>
    <property type="match status" value="1"/>
</dbReference>
<keyword evidence="2" id="KW-0805">Transcription regulation</keyword>
<evidence type="ECO:0000313" key="7">
    <source>
        <dbReference type="EMBL" id="KAL3382896.1"/>
    </source>
</evidence>
<dbReference type="InterPro" id="IPR015300">
    <property type="entry name" value="DNA-bd_pseudobarrel_sf"/>
</dbReference>
<evidence type="ECO:0000256" key="3">
    <source>
        <dbReference type="ARBA" id="ARBA00023125"/>
    </source>
</evidence>
<evidence type="ECO:0000256" key="1">
    <source>
        <dbReference type="ARBA" id="ARBA00004123"/>
    </source>
</evidence>
<dbReference type="SUPFAM" id="SSF101936">
    <property type="entry name" value="DNA-binding pseudobarrel domain"/>
    <property type="match status" value="1"/>
</dbReference>
<protein>
    <recommendedName>
        <fullName evidence="6">TF-B3 domain-containing protein</fullName>
    </recommendedName>
</protein>
<evidence type="ECO:0000256" key="5">
    <source>
        <dbReference type="ARBA" id="ARBA00023242"/>
    </source>
</evidence>
<keyword evidence="3" id="KW-0238">DNA-binding</keyword>
<evidence type="ECO:0000259" key="6">
    <source>
        <dbReference type="PROSITE" id="PS50863"/>
    </source>
</evidence>
<dbReference type="Gene3D" id="2.40.330.10">
    <property type="entry name" value="DNA-binding pseudobarrel domain"/>
    <property type="match status" value="1"/>
</dbReference>
<accession>A0ABD2VPI5</accession>
<feature type="domain" description="TF-B3" evidence="6">
    <location>
        <begin position="136"/>
        <end position="199"/>
    </location>
</feature>
<dbReference type="Pfam" id="PF02362">
    <property type="entry name" value="B3"/>
    <property type="match status" value="1"/>
</dbReference>
<dbReference type="GO" id="GO:0005634">
    <property type="term" value="C:nucleus"/>
    <property type="evidence" value="ECO:0007669"/>
    <property type="project" value="UniProtKB-SubCell"/>
</dbReference>
<dbReference type="InterPro" id="IPR003340">
    <property type="entry name" value="B3_DNA-bd"/>
</dbReference>
<dbReference type="PROSITE" id="PS50863">
    <property type="entry name" value="B3"/>
    <property type="match status" value="1"/>
</dbReference>
<evidence type="ECO:0000256" key="4">
    <source>
        <dbReference type="ARBA" id="ARBA00023163"/>
    </source>
</evidence>
<proteinExistence type="predicted"/>